<keyword evidence="3" id="KW-1185">Reference proteome</keyword>
<dbReference type="Proteomes" id="UP001595748">
    <property type="component" value="Unassembled WGS sequence"/>
</dbReference>
<sequence length="151" mass="16696">MRTLLLAILCSTTALAGGAGPRPEFPLKVGQFWEVQWHFTSELPTVQRVGLEWEFPKTRTVEKVRSFKTEGGALTAFLPVRFLIATQDGQVNRFCIAPFSALDEGYALRGTSDELGTLIPQRHVNHNPNDGDLYDAALKAGHGTCTLKRLQ</sequence>
<evidence type="ECO:0000313" key="2">
    <source>
        <dbReference type="EMBL" id="MFC3860789.1"/>
    </source>
</evidence>
<dbReference type="RefSeq" id="WP_380077060.1">
    <property type="nucleotide sequence ID" value="NZ_JBHRZF010000097.1"/>
</dbReference>
<feature type="chain" id="PRO_5046673611" evidence="1">
    <location>
        <begin position="17"/>
        <end position="151"/>
    </location>
</feature>
<protein>
    <submittedName>
        <fullName evidence="2">Uncharacterized protein</fullName>
    </submittedName>
</protein>
<gene>
    <name evidence="2" type="ORF">ACFOPQ_08435</name>
</gene>
<name>A0ABV8A630_9DEIO</name>
<feature type="signal peptide" evidence="1">
    <location>
        <begin position="1"/>
        <end position="16"/>
    </location>
</feature>
<comment type="caution">
    <text evidence="2">The sequence shown here is derived from an EMBL/GenBank/DDBJ whole genome shotgun (WGS) entry which is preliminary data.</text>
</comment>
<dbReference type="EMBL" id="JBHRZF010000097">
    <property type="protein sequence ID" value="MFC3860789.1"/>
    <property type="molecule type" value="Genomic_DNA"/>
</dbReference>
<accession>A0ABV8A630</accession>
<organism evidence="2 3">
    <name type="scientific">Deinococcus antarcticus</name>
    <dbReference type="NCBI Taxonomy" id="1298767"/>
    <lineage>
        <taxon>Bacteria</taxon>
        <taxon>Thermotogati</taxon>
        <taxon>Deinococcota</taxon>
        <taxon>Deinococci</taxon>
        <taxon>Deinococcales</taxon>
        <taxon>Deinococcaceae</taxon>
        <taxon>Deinococcus</taxon>
    </lineage>
</organism>
<keyword evidence="1" id="KW-0732">Signal</keyword>
<evidence type="ECO:0000256" key="1">
    <source>
        <dbReference type="SAM" id="SignalP"/>
    </source>
</evidence>
<reference evidence="3" key="1">
    <citation type="journal article" date="2019" name="Int. J. Syst. Evol. Microbiol.">
        <title>The Global Catalogue of Microorganisms (GCM) 10K type strain sequencing project: providing services to taxonomists for standard genome sequencing and annotation.</title>
        <authorList>
            <consortium name="The Broad Institute Genomics Platform"/>
            <consortium name="The Broad Institute Genome Sequencing Center for Infectious Disease"/>
            <person name="Wu L."/>
            <person name="Ma J."/>
        </authorList>
    </citation>
    <scope>NUCLEOTIDE SEQUENCE [LARGE SCALE GENOMIC DNA]</scope>
    <source>
        <strain evidence="3">CCTCC AB 2013263</strain>
    </source>
</reference>
<proteinExistence type="predicted"/>
<evidence type="ECO:0000313" key="3">
    <source>
        <dbReference type="Proteomes" id="UP001595748"/>
    </source>
</evidence>